<keyword evidence="2 3" id="KW-0040">ANK repeat</keyword>
<name>A0A1A8VPP3_PLAOA</name>
<dbReference type="SMART" id="SM00248">
    <property type="entry name" value="ANK"/>
    <property type="match status" value="4"/>
</dbReference>
<dbReference type="Gene3D" id="1.25.40.20">
    <property type="entry name" value="Ankyrin repeat-containing domain"/>
    <property type="match status" value="1"/>
</dbReference>
<dbReference type="InterPro" id="IPR036770">
    <property type="entry name" value="Ankyrin_rpt-contain_sf"/>
</dbReference>
<evidence type="ECO:0000313" key="5">
    <source>
        <dbReference type="Proteomes" id="UP000078546"/>
    </source>
</evidence>
<protein>
    <submittedName>
        <fullName evidence="4">Uncharacterized protein</fullName>
    </submittedName>
</protein>
<dbReference type="Proteomes" id="UP000078546">
    <property type="component" value="Unassembled WGS sequence"/>
</dbReference>
<dbReference type="PROSITE" id="PS50088">
    <property type="entry name" value="ANK_REPEAT"/>
    <property type="match status" value="1"/>
</dbReference>
<reference evidence="5" key="1">
    <citation type="submission" date="2016-05" db="EMBL/GenBank/DDBJ databases">
        <authorList>
            <person name="Naeem Raeece"/>
        </authorList>
    </citation>
    <scope>NUCLEOTIDE SEQUENCE [LARGE SCALE GENOMIC DNA]</scope>
</reference>
<dbReference type="PANTHER" id="PTHR24198:SF165">
    <property type="entry name" value="ANKYRIN REPEAT-CONTAINING PROTEIN-RELATED"/>
    <property type="match status" value="1"/>
</dbReference>
<gene>
    <name evidence="4" type="ORF">POVCU1_007210</name>
</gene>
<sequence>MISVTLTNDSVRDKLSDLGLCVFIGNLKRAKKLLKKNDINSKFTNDNTLLHICSHNEDTNMFYFLLSKGCDYKHINENGDTCLHIIALNNNIYCLEILCRNDIRDIINIKNKQGDTALHISIKNGFYKIFSLLLKNGADANVKDHVSLGDHGLSPFANLRCAQSSSPEGSFDMDSYELLDLYKKKEQFYGYSSSTYTDMFNLLMNMRHKK</sequence>
<evidence type="ECO:0000313" key="4">
    <source>
        <dbReference type="EMBL" id="SBS82369.1"/>
    </source>
</evidence>
<dbReference type="EMBL" id="FLQV01000129">
    <property type="protein sequence ID" value="SBS82369.1"/>
    <property type="molecule type" value="Genomic_DNA"/>
</dbReference>
<evidence type="ECO:0000256" key="2">
    <source>
        <dbReference type="ARBA" id="ARBA00023043"/>
    </source>
</evidence>
<feature type="repeat" description="ANK" evidence="3">
    <location>
        <begin position="113"/>
        <end position="145"/>
    </location>
</feature>
<proteinExistence type="predicted"/>
<evidence type="ECO:0000256" key="3">
    <source>
        <dbReference type="PROSITE-ProRule" id="PRU00023"/>
    </source>
</evidence>
<dbReference type="PROSITE" id="PS50297">
    <property type="entry name" value="ANK_REP_REGION"/>
    <property type="match status" value="1"/>
</dbReference>
<dbReference type="SUPFAM" id="SSF48403">
    <property type="entry name" value="Ankyrin repeat"/>
    <property type="match status" value="1"/>
</dbReference>
<dbReference type="AlphaFoldDB" id="A0A1A8VPP3"/>
<evidence type="ECO:0000256" key="1">
    <source>
        <dbReference type="ARBA" id="ARBA00022737"/>
    </source>
</evidence>
<dbReference type="InterPro" id="IPR002110">
    <property type="entry name" value="Ankyrin_rpt"/>
</dbReference>
<accession>A0A1A8VPP3</accession>
<keyword evidence="1" id="KW-0677">Repeat</keyword>
<dbReference type="PANTHER" id="PTHR24198">
    <property type="entry name" value="ANKYRIN REPEAT AND PROTEIN KINASE DOMAIN-CONTAINING PROTEIN"/>
    <property type="match status" value="1"/>
</dbReference>
<organism evidence="4 5">
    <name type="scientific">Plasmodium ovale curtisi</name>
    <dbReference type="NCBI Taxonomy" id="864141"/>
    <lineage>
        <taxon>Eukaryota</taxon>
        <taxon>Sar</taxon>
        <taxon>Alveolata</taxon>
        <taxon>Apicomplexa</taxon>
        <taxon>Aconoidasida</taxon>
        <taxon>Haemosporida</taxon>
        <taxon>Plasmodiidae</taxon>
        <taxon>Plasmodium</taxon>
        <taxon>Plasmodium (Plasmodium)</taxon>
    </lineage>
</organism>
<dbReference type="Pfam" id="PF12796">
    <property type="entry name" value="Ank_2"/>
    <property type="match status" value="1"/>
</dbReference>